<evidence type="ECO:0000313" key="1">
    <source>
        <dbReference type="EMBL" id="KAK1322401.1"/>
    </source>
</evidence>
<comment type="caution">
    <text evidence="1">The sequence shown here is derived from an EMBL/GenBank/DDBJ whole genome shotgun (WGS) entry which is preliminary data.</text>
</comment>
<organism evidence="1 2">
    <name type="scientific">Acorus calamus</name>
    <name type="common">Sweet flag</name>
    <dbReference type="NCBI Taxonomy" id="4465"/>
    <lineage>
        <taxon>Eukaryota</taxon>
        <taxon>Viridiplantae</taxon>
        <taxon>Streptophyta</taxon>
        <taxon>Embryophyta</taxon>
        <taxon>Tracheophyta</taxon>
        <taxon>Spermatophyta</taxon>
        <taxon>Magnoliopsida</taxon>
        <taxon>Liliopsida</taxon>
        <taxon>Acoraceae</taxon>
        <taxon>Acorus</taxon>
    </lineage>
</organism>
<evidence type="ECO:0000313" key="2">
    <source>
        <dbReference type="Proteomes" id="UP001180020"/>
    </source>
</evidence>
<keyword evidence="2" id="KW-1185">Reference proteome</keyword>
<sequence>MAERSRAASINILELRGILAGLRMCKDLSLNVWSESDSTTAVAWAQEKEVIPCI</sequence>
<dbReference type="Proteomes" id="UP001180020">
    <property type="component" value="Unassembled WGS sequence"/>
</dbReference>
<dbReference type="InterPro" id="IPR012337">
    <property type="entry name" value="RNaseH-like_sf"/>
</dbReference>
<name>A0AAV9F8Z6_ACOCL</name>
<protein>
    <recommendedName>
        <fullName evidence="3">RNase H type-1 domain-containing protein</fullName>
    </recommendedName>
</protein>
<dbReference type="AlphaFoldDB" id="A0AAV9F8Z6"/>
<reference evidence="1" key="1">
    <citation type="journal article" date="2023" name="Nat. Commun.">
        <title>Diploid and tetraploid genomes of Acorus and the evolution of monocots.</title>
        <authorList>
            <person name="Ma L."/>
            <person name="Liu K.W."/>
            <person name="Li Z."/>
            <person name="Hsiao Y.Y."/>
            <person name="Qi Y."/>
            <person name="Fu T."/>
            <person name="Tang G.D."/>
            <person name="Zhang D."/>
            <person name="Sun W.H."/>
            <person name="Liu D.K."/>
            <person name="Li Y."/>
            <person name="Chen G.Z."/>
            <person name="Liu X.D."/>
            <person name="Liao X.Y."/>
            <person name="Jiang Y.T."/>
            <person name="Yu X."/>
            <person name="Hao Y."/>
            <person name="Huang J."/>
            <person name="Zhao X.W."/>
            <person name="Ke S."/>
            <person name="Chen Y.Y."/>
            <person name="Wu W.L."/>
            <person name="Hsu J.L."/>
            <person name="Lin Y.F."/>
            <person name="Huang M.D."/>
            <person name="Li C.Y."/>
            <person name="Huang L."/>
            <person name="Wang Z.W."/>
            <person name="Zhao X."/>
            <person name="Zhong W.Y."/>
            <person name="Peng D.H."/>
            <person name="Ahmad S."/>
            <person name="Lan S."/>
            <person name="Zhang J.S."/>
            <person name="Tsai W.C."/>
            <person name="Van de Peer Y."/>
            <person name="Liu Z.J."/>
        </authorList>
    </citation>
    <scope>NUCLEOTIDE SEQUENCE</scope>
    <source>
        <strain evidence="1">CP</strain>
    </source>
</reference>
<accession>A0AAV9F8Z6</accession>
<gene>
    <name evidence="1" type="ORF">QJS10_CPA03g01909</name>
</gene>
<dbReference type="EMBL" id="JAUJYO010000003">
    <property type="protein sequence ID" value="KAK1322401.1"/>
    <property type="molecule type" value="Genomic_DNA"/>
</dbReference>
<evidence type="ECO:0008006" key="3">
    <source>
        <dbReference type="Google" id="ProtNLM"/>
    </source>
</evidence>
<dbReference type="SUPFAM" id="SSF53098">
    <property type="entry name" value="Ribonuclease H-like"/>
    <property type="match status" value="1"/>
</dbReference>
<reference evidence="1" key="2">
    <citation type="submission" date="2023-06" db="EMBL/GenBank/DDBJ databases">
        <authorList>
            <person name="Ma L."/>
            <person name="Liu K.-W."/>
            <person name="Li Z."/>
            <person name="Hsiao Y.-Y."/>
            <person name="Qi Y."/>
            <person name="Fu T."/>
            <person name="Tang G."/>
            <person name="Zhang D."/>
            <person name="Sun W.-H."/>
            <person name="Liu D.-K."/>
            <person name="Li Y."/>
            <person name="Chen G.-Z."/>
            <person name="Liu X.-D."/>
            <person name="Liao X.-Y."/>
            <person name="Jiang Y.-T."/>
            <person name="Yu X."/>
            <person name="Hao Y."/>
            <person name="Huang J."/>
            <person name="Zhao X.-W."/>
            <person name="Ke S."/>
            <person name="Chen Y.-Y."/>
            <person name="Wu W.-L."/>
            <person name="Hsu J.-L."/>
            <person name="Lin Y.-F."/>
            <person name="Huang M.-D."/>
            <person name="Li C.-Y."/>
            <person name="Huang L."/>
            <person name="Wang Z.-W."/>
            <person name="Zhao X."/>
            <person name="Zhong W.-Y."/>
            <person name="Peng D.-H."/>
            <person name="Ahmad S."/>
            <person name="Lan S."/>
            <person name="Zhang J.-S."/>
            <person name="Tsai W.-C."/>
            <person name="Van De Peer Y."/>
            <person name="Liu Z.-J."/>
        </authorList>
    </citation>
    <scope>NUCLEOTIDE SEQUENCE</scope>
    <source>
        <strain evidence="1">CP</strain>
        <tissue evidence="1">Leaves</tissue>
    </source>
</reference>
<proteinExistence type="predicted"/>